<organism evidence="2 3">
    <name type="scientific">Geodia barretti</name>
    <name type="common">Barrett's horny sponge</name>
    <dbReference type="NCBI Taxonomy" id="519541"/>
    <lineage>
        <taxon>Eukaryota</taxon>
        <taxon>Metazoa</taxon>
        <taxon>Porifera</taxon>
        <taxon>Demospongiae</taxon>
        <taxon>Heteroscleromorpha</taxon>
        <taxon>Tetractinellida</taxon>
        <taxon>Astrophorina</taxon>
        <taxon>Geodiidae</taxon>
        <taxon>Geodia</taxon>
    </lineage>
</organism>
<evidence type="ECO:0000313" key="3">
    <source>
        <dbReference type="Proteomes" id="UP001174909"/>
    </source>
</evidence>
<protein>
    <submittedName>
        <fullName evidence="2">Uncharacterized protein</fullName>
    </submittedName>
</protein>
<keyword evidence="1" id="KW-0812">Transmembrane</keyword>
<evidence type="ECO:0000313" key="2">
    <source>
        <dbReference type="EMBL" id="CAI8036257.1"/>
    </source>
</evidence>
<keyword evidence="1" id="KW-1133">Transmembrane helix</keyword>
<sequence>MMAQSSTTVFPSGVVYSVIVYSVISAFFFARIIDCDCSLRHSHIDIRNTTVQGNDGQKILV</sequence>
<dbReference type="Proteomes" id="UP001174909">
    <property type="component" value="Unassembled WGS sequence"/>
</dbReference>
<dbReference type="AlphaFoldDB" id="A0AA35SVM4"/>
<feature type="non-terminal residue" evidence="2">
    <location>
        <position position="61"/>
    </location>
</feature>
<gene>
    <name evidence="2" type="ORF">GBAR_LOCUS20328</name>
</gene>
<comment type="caution">
    <text evidence="2">The sequence shown here is derived from an EMBL/GenBank/DDBJ whole genome shotgun (WGS) entry which is preliminary data.</text>
</comment>
<name>A0AA35SVM4_GEOBA</name>
<keyword evidence="3" id="KW-1185">Reference proteome</keyword>
<reference evidence="2" key="1">
    <citation type="submission" date="2023-03" db="EMBL/GenBank/DDBJ databases">
        <authorList>
            <person name="Steffen K."/>
            <person name="Cardenas P."/>
        </authorList>
    </citation>
    <scope>NUCLEOTIDE SEQUENCE</scope>
</reference>
<dbReference type="EMBL" id="CASHTH010002854">
    <property type="protein sequence ID" value="CAI8036257.1"/>
    <property type="molecule type" value="Genomic_DNA"/>
</dbReference>
<evidence type="ECO:0000256" key="1">
    <source>
        <dbReference type="SAM" id="Phobius"/>
    </source>
</evidence>
<proteinExistence type="predicted"/>
<feature type="transmembrane region" description="Helical" evidence="1">
    <location>
        <begin position="14"/>
        <end position="33"/>
    </location>
</feature>
<accession>A0AA35SVM4</accession>
<keyword evidence="1" id="KW-0472">Membrane</keyword>